<organism evidence="2 3">
    <name type="scientific">Clostridium botulinum (strain Hall / ATCC 3502 / NCTC 13319 / Type A)</name>
    <dbReference type="NCBI Taxonomy" id="441771"/>
    <lineage>
        <taxon>Bacteria</taxon>
        <taxon>Bacillati</taxon>
        <taxon>Bacillota</taxon>
        <taxon>Clostridia</taxon>
        <taxon>Eubacteriales</taxon>
        <taxon>Clostridiaceae</taxon>
        <taxon>Clostridium</taxon>
    </lineage>
</organism>
<sequence length="100" mass="11422">MENVNFFTLNILIGAMAFIINKINNMSQDIDPFEAFNDIEENLEEIDNEKVTNFVNGLINASMSNPSIGYFFMFLIYMTPILNLLLLIKGIVNYFNKAEG</sequence>
<reference evidence="2 3" key="1">
    <citation type="journal article" date="2007" name="Genome Res.">
        <title>Genome sequence of a proteolytic (Group I) Clostridium botulinum strain Hall A and comparative analysis of the clostridial genomes.</title>
        <authorList>
            <person name="Sebaihia M."/>
            <person name="Peck M.W."/>
            <person name="Minton N.P."/>
            <person name="Thomson N.R."/>
            <person name="Holden M.T.G."/>
            <person name="Mitchell W.J."/>
            <person name="Carter A.T."/>
            <person name="Bentley S.D."/>
            <person name="Mason D.R."/>
            <person name="Crossman L."/>
            <person name="Paul C.J."/>
            <person name="Ivens A."/>
            <person name="Wells-Bennik M.H.J."/>
            <person name="Davis I.J."/>
            <person name="Cerdeno-Tarraga A.M."/>
            <person name="Churcher C."/>
            <person name="Quail M.A."/>
            <person name="Chillingworth T."/>
            <person name="Feltwell T."/>
            <person name="Fraser A."/>
            <person name="Goodhead I."/>
            <person name="Hance Z."/>
            <person name="Jagels K."/>
            <person name="Larke N."/>
            <person name="Maddison M."/>
            <person name="Moule S."/>
            <person name="Mungall K."/>
            <person name="Norbertczak H."/>
            <person name="Rabbinowitsch E."/>
            <person name="Sanders M."/>
            <person name="Simmonds M."/>
            <person name="White B."/>
            <person name="Whithead S."/>
            <person name="Parkhill J."/>
        </authorList>
    </citation>
    <scope>NUCLEOTIDE SEQUENCE [LARGE SCALE GENOMIC DNA]</scope>
    <source>
        <strain evidence="3">Hall / ATCC 3502 / NCTC 13319 / Type A [Sanger]</strain>
    </source>
</reference>
<accession>A5I3T9</accession>
<dbReference type="HOGENOM" id="CLU_2300858_0_0_9"/>
<dbReference type="PATRIC" id="fig|413999.7.peg.2137"/>
<evidence type="ECO:0000256" key="1">
    <source>
        <dbReference type="SAM" id="Phobius"/>
    </source>
</evidence>
<keyword evidence="1" id="KW-0472">Membrane</keyword>
<protein>
    <submittedName>
        <fullName evidence="2">Membrane protein</fullName>
    </submittedName>
</protein>
<evidence type="ECO:0000313" key="3">
    <source>
        <dbReference type="Proteomes" id="UP000001986"/>
    </source>
</evidence>
<dbReference type="EMBL" id="AM412317">
    <property type="protein sequence ID" value="CAL83709.1"/>
    <property type="molecule type" value="Genomic_DNA"/>
</dbReference>
<feature type="transmembrane region" description="Helical" evidence="1">
    <location>
        <begin position="68"/>
        <end position="88"/>
    </location>
</feature>
<dbReference type="Proteomes" id="UP000001986">
    <property type="component" value="Chromosome"/>
</dbReference>
<keyword evidence="3" id="KW-1185">Reference proteome</keyword>
<proteinExistence type="predicted"/>
<keyword evidence="1" id="KW-0812">Transmembrane</keyword>
<gene>
    <name evidence="2" type="ordered locus">CBO2168</name>
</gene>
<keyword evidence="1" id="KW-1133">Transmembrane helix</keyword>
<name>A5I3T9_CLOBH</name>
<dbReference type="AlphaFoldDB" id="A5I3T9"/>
<evidence type="ECO:0000313" key="2">
    <source>
        <dbReference type="EMBL" id="CAL83709.1"/>
    </source>
</evidence>
<dbReference type="KEGG" id="cbo:CBO2168"/>